<dbReference type="Pfam" id="PF03465">
    <property type="entry name" value="eRF1_3"/>
    <property type="match status" value="1"/>
</dbReference>
<evidence type="ECO:0000256" key="1">
    <source>
        <dbReference type="ARBA" id="ARBA00004496"/>
    </source>
</evidence>
<evidence type="ECO:0000256" key="3">
    <source>
        <dbReference type="ARBA" id="ARBA00022490"/>
    </source>
</evidence>
<evidence type="ECO:0000259" key="6">
    <source>
        <dbReference type="SMART" id="SM01194"/>
    </source>
</evidence>
<accession>A0AAD5UF19</accession>
<sequence length="713" mass="79704">MSTNNQFLLSICDYRMTYFGCTDALKYKLAIADIALMALNVVGFIVLGYCLIRRLVIAGGFSHKQIHKIWVSVDTLCLLCMVYQVLRFIFLYNVRGTALLDNTVTADVIQKAITMGIFLEYFYYLCGVISANLILVGLISAATGTNLYADFKIGERTVAPDRALKIIRLLIVILTLISSILWATLGLQQDLQTYTVMRRFSYGIAAFAVLFISFPTLTFFGGKVLKLYKNAANASLSNLETTTNTHTIDNDPVKSTKLQPKRKKKAKMIKWIVNMFRFFLYIPTGIACLMYIVGFEWQLFQDSEDLTLGIKVLVDVYVWASFRSEGTTLITVVIPSGGQIHRHAQKLTEEYGTSSNIKSRKTRLAVQSALVSMKEKLKQYKSLPPNGLVLYSGTANTEKIITAIEPIKPLGRSYYQCDKVFHTDFLKDMLSSQEIFGFVVLDGNGYLFATVSGNDRDILAQSKVDLPNKHGRGGQSQNRYDRLRKEARHNFVTKTAEKATELFISDDKCNVAGVIVAGHAEFKTAFIQSGKLDDRIRERVLSVVDISYGGLQGLKEAINLCSDILSNVKLVNEVKLLKAYFGEIKSGTSKYTFGIKDTFIGLQSGAVETLIVYEDLDIWRVAFNSKDGEIVKYLSLGEMNDLNSPATTCTLEVAIQEKLVDWILENHSQFGCSLALVSDKSQEGSQFVRGIGGIGSILRYAVNFEQFEEEYSD</sequence>
<dbReference type="InterPro" id="IPR024049">
    <property type="entry name" value="eRF1_1_sf"/>
</dbReference>
<keyword evidence="5" id="KW-0472">Membrane</keyword>
<comment type="caution">
    <text evidence="7">The sequence shown here is derived from an EMBL/GenBank/DDBJ whole genome shotgun (WGS) entry which is preliminary data.</text>
</comment>
<dbReference type="SUPFAM" id="SSF53137">
    <property type="entry name" value="Translational machinery components"/>
    <property type="match status" value="1"/>
</dbReference>
<dbReference type="GO" id="GO:0005737">
    <property type="term" value="C:cytoplasm"/>
    <property type="evidence" value="ECO:0007669"/>
    <property type="project" value="UniProtKB-SubCell"/>
</dbReference>
<evidence type="ECO:0000256" key="2">
    <source>
        <dbReference type="ARBA" id="ARBA00005326"/>
    </source>
</evidence>
<dbReference type="Gene3D" id="3.30.960.10">
    <property type="entry name" value="eRF1 domain 1"/>
    <property type="match status" value="1"/>
</dbReference>
<feature type="transmembrane region" description="Helical" evidence="5">
    <location>
        <begin position="73"/>
        <end position="92"/>
    </location>
</feature>
<dbReference type="NCBIfam" id="TIGR03676">
    <property type="entry name" value="aRF1_eRF1"/>
    <property type="match status" value="1"/>
</dbReference>
<dbReference type="InterPro" id="IPR029064">
    <property type="entry name" value="Ribosomal_eL30-like_sf"/>
</dbReference>
<dbReference type="InterPro" id="IPR005142">
    <property type="entry name" value="eRF1_3"/>
</dbReference>
<dbReference type="SMART" id="SM01194">
    <property type="entry name" value="eRF1_1"/>
    <property type="match status" value="1"/>
</dbReference>
<evidence type="ECO:0000256" key="4">
    <source>
        <dbReference type="ARBA" id="ARBA00022917"/>
    </source>
</evidence>
<dbReference type="GO" id="GO:0003747">
    <property type="term" value="F:translation release factor activity"/>
    <property type="evidence" value="ECO:0007669"/>
    <property type="project" value="InterPro"/>
</dbReference>
<feature type="transmembrane region" description="Helical" evidence="5">
    <location>
        <begin position="271"/>
        <end position="293"/>
    </location>
</feature>
<evidence type="ECO:0000256" key="5">
    <source>
        <dbReference type="SAM" id="Phobius"/>
    </source>
</evidence>
<dbReference type="Gene3D" id="3.30.420.60">
    <property type="entry name" value="eRF1 domain 2"/>
    <property type="match status" value="1"/>
</dbReference>
<feature type="transmembrane region" description="Helical" evidence="5">
    <location>
        <begin position="200"/>
        <end position="220"/>
    </location>
</feature>
<dbReference type="AlphaFoldDB" id="A0AAD5UF19"/>
<dbReference type="Pfam" id="PF03464">
    <property type="entry name" value="eRF1_2"/>
    <property type="match status" value="1"/>
</dbReference>
<keyword evidence="8" id="KW-1185">Reference proteome</keyword>
<dbReference type="Pfam" id="PF03463">
    <property type="entry name" value="eRF1_1"/>
    <property type="match status" value="1"/>
</dbReference>
<dbReference type="InterPro" id="IPR042226">
    <property type="entry name" value="eFR1_2_sf"/>
</dbReference>
<keyword evidence="3" id="KW-0963">Cytoplasm</keyword>
<comment type="similarity">
    <text evidence="2">Belongs to the eukaryotic release factor 1 family.</text>
</comment>
<feature type="transmembrane region" description="Helical" evidence="5">
    <location>
        <begin position="29"/>
        <end position="52"/>
    </location>
</feature>
<feature type="transmembrane region" description="Helical" evidence="5">
    <location>
        <begin position="169"/>
        <end position="188"/>
    </location>
</feature>
<feature type="transmembrane region" description="Helical" evidence="5">
    <location>
        <begin position="121"/>
        <end position="148"/>
    </location>
</feature>
<dbReference type="InterPro" id="IPR005140">
    <property type="entry name" value="eRF1_Pelota-like_N"/>
</dbReference>
<dbReference type="SUPFAM" id="SSF55315">
    <property type="entry name" value="L30e-like"/>
    <property type="match status" value="1"/>
</dbReference>
<organism evidence="7 8">
    <name type="scientific">Boothiomyces macroporosus</name>
    <dbReference type="NCBI Taxonomy" id="261099"/>
    <lineage>
        <taxon>Eukaryota</taxon>
        <taxon>Fungi</taxon>
        <taxon>Fungi incertae sedis</taxon>
        <taxon>Chytridiomycota</taxon>
        <taxon>Chytridiomycota incertae sedis</taxon>
        <taxon>Chytridiomycetes</taxon>
        <taxon>Rhizophydiales</taxon>
        <taxon>Terramycetaceae</taxon>
        <taxon>Boothiomyces</taxon>
    </lineage>
</organism>
<evidence type="ECO:0000313" key="7">
    <source>
        <dbReference type="EMBL" id="KAJ3256064.1"/>
    </source>
</evidence>
<dbReference type="PANTHER" id="PTHR10113">
    <property type="entry name" value="PEPTIDE CHAIN RELEASE FACTOR SUBUNIT 1"/>
    <property type="match status" value="1"/>
</dbReference>
<protein>
    <submittedName>
        <fullName evidence="7">Polypeptide release factor (ERF1) in translation termination</fullName>
    </submittedName>
</protein>
<dbReference type="InterPro" id="IPR005141">
    <property type="entry name" value="eRF1_2"/>
</dbReference>
<dbReference type="SUPFAM" id="SSF55481">
    <property type="entry name" value="N-terminal domain of eukaryotic peptide chain release factor subunit 1, ERF1"/>
    <property type="match status" value="1"/>
</dbReference>
<dbReference type="FunFam" id="3.30.1330.30:FF:000032">
    <property type="entry name" value="Eukaryotic peptide chain release factor subunit 1"/>
    <property type="match status" value="1"/>
</dbReference>
<dbReference type="InterPro" id="IPR004403">
    <property type="entry name" value="Peptide_chain-rel_eRF1/aRF1"/>
</dbReference>
<evidence type="ECO:0000313" key="8">
    <source>
        <dbReference type="Proteomes" id="UP001210925"/>
    </source>
</evidence>
<dbReference type="Proteomes" id="UP001210925">
    <property type="component" value="Unassembled WGS sequence"/>
</dbReference>
<keyword evidence="4" id="KW-0648">Protein biosynthesis</keyword>
<dbReference type="Gene3D" id="3.30.1330.30">
    <property type="match status" value="1"/>
</dbReference>
<keyword evidence="5" id="KW-0812">Transmembrane</keyword>
<reference evidence="7" key="1">
    <citation type="submission" date="2020-05" db="EMBL/GenBank/DDBJ databases">
        <title>Phylogenomic resolution of chytrid fungi.</title>
        <authorList>
            <person name="Stajich J.E."/>
            <person name="Amses K."/>
            <person name="Simmons R."/>
            <person name="Seto K."/>
            <person name="Myers J."/>
            <person name="Bonds A."/>
            <person name="Quandt C.A."/>
            <person name="Barry K."/>
            <person name="Liu P."/>
            <person name="Grigoriev I."/>
            <person name="Longcore J.E."/>
            <person name="James T.Y."/>
        </authorList>
    </citation>
    <scope>NUCLEOTIDE SEQUENCE</scope>
    <source>
        <strain evidence="7">PLAUS21</strain>
    </source>
</reference>
<comment type="subcellular location">
    <subcellularLocation>
        <location evidence="1">Cytoplasm</location>
    </subcellularLocation>
</comment>
<keyword evidence="5" id="KW-1133">Transmembrane helix</keyword>
<proteinExistence type="inferred from homology"/>
<dbReference type="EMBL" id="JADGKB010000056">
    <property type="protein sequence ID" value="KAJ3256064.1"/>
    <property type="molecule type" value="Genomic_DNA"/>
</dbReference>
<feature type="domain" description="eRF1/Pelota-like N-terminal" evidence="6">
    <location>
        <begin position="301"/>
        <end position="431"/>
    </location>
</feature>
<gene>
    <name evidence="7" type="primary">SUP45</name>
    <name evidence="7" type="ORF">HK103_005747</name>
</gene>
<name>A0AAD5UF19_9FUNG</name>